<protein>
    <submittedName>
        <fullName evidence="6">TonB-dependent receptor</fullName>
    </submittedName>
</protein>
<comment type="caution">
    <text evidence="6">The sequence shown here is derived from an EMBL/GenBank/DDBJ whole genome shotgun (WGS) entry which is preliminary data.</text>
</comment>
<evidence type="ECO:0000256" key="3">
    <source>
        <dbReference type="ARBA" id="ARBA00023237"/>
    </source>
</evidence>
<dbReference type="GO" id="GO:0009279">
    <property type="term" value="C:cell outer membrane"/>
    <property type="evidence" value="ECO:0007669"/>
    <property type="project" value="UniProtKB-SubCell"/>
</dbReference>
<feature type="chain" id="PRO_5020930299" evidence="4">
    <location>
        <begin position="25"/>
        <end position="783"/>
    </location>
</feature>
<dbReference type="Pfam" id="PF14905">
    <property type="entry name" value="OMP_b-brl_3"/>
    <property type="match status" value="1"/>
</dbReference>
<evidence type="ECO:0000313" key="6">
    <source>
        <dbReference type="EMBL" id="RXK82868.1"/>
    </source>
</evidence>
<name>A0A4Q1D3I3_9BACT</name>
<reference evidence="6 7" key="1">
    <citation type="submission" date="2019-01" db="EMBL/GenBank/DDBJ databases">
        <title>Filimonas sp. strain TTM-71.</title>
        <authorList>
            <person name="Chen W.-M."/>
        </authorList>
    </citation>
    <scope>NUCLEOTIDE SEQUENCE [LARGE SCALE GENOMIC DNA]</scope>
    <source>
        <strain evidence="6 7">TTM-71</strain>
    </source>
</reference>
<accession>A0A4Q1D3I3</accession>
<dbReference type="Gene3D" id="2.170.130.10">
    <property type="entry name" value="TonB-dependent receptor, plug domain"/>
    <property type="match status" value="1"/>
</dbReference>
<dbReference type="InterPro" id="IPR036942">
    <property type="entry name" value="Beta-barrel_TonB_sf"/>
</dbReference>
<dbReference type="InterPro" id="IPR008969">
    <property type="entry name" value="CarboxyPept-like_regulatory"/>
</dbReference>
<comment type="subcellular location">
    <subcellularLocation>
        <location evidence="1">Cell outer membrane</location>
    </subcellularLocation>
</comment>
<dbReference type="AlphaFoldDB" id="A0A4Q1D3I3"/>
<keyword evidence="6" id="KW-0675">Receptor</keyword>
<keyword evidence="4" id="KW-0732">Signal</keyword>
<feature type="signal peptide" evidence="4">
    <location>
        <begin position="1"/>
        <end position="24"/>
    </location>
</feature>
<keyword evidence="2" id="KW-0472">Membrane</keyword>
<feature type="domain" description="Outer membrane protein beta-barrel" evidence="5">
    <location>
        <begin position="372"/>
        <end position="761"/>
    </location>
</feature>
<proteinExistence type="predicted"/>
<dbReference type="Proteomes" id="UP000290545">
    <property type="component" value="Unassembled WGS sequence"/>
</dbReference>
<dbReference type="Gene3D" id="2.40.170.20">
    <property type="entry name" value="TonB-dependent receptor, beta-barrel domain"/>
    <property type="match status" value="1"/>
</dbReference>
<evidence type="ECO:0000256" key="4">
    <source>
        <dbReference type="SAM" id="SignalP"/>
    </source>
</evidence>
<organism evidence="6 7">
    <name type="scientific">Filimonas effusa</name>
    <dbReference type="NCBI Taxonomy" id="2508721"/>
    <lineage>
        <taxon>Bacteria</taxon>
        <taxon>Pseudomonadati</taxon>
        <taxon>Bacteroidota</taxon>
        <taxon>Chitinophagia</taxon>
        <taxon>Chitinophagales</taxon>
        <taxon>Chitinophagaceae</taxon>
        <taxon>Filimonas</taxon>
    </lineage>
</organism>
<dbReference type="EMBL" id="SDHZ01000002">
    <property type="protein sequence ID" value="RXK82868.1"/>
    <property type="molecule type" value="Genomic_DNA"/>
</dbReference>
<evidence type="ECO:0000259" key="5">
    <source>
        <dbReference type="Pfam" id="PF14905"/>
    </source>
</evidence>
<evidence type="ECO:0000313" key="7">
    <source>
        <dbReference type="Proteomes" id="UP000290545"/>
    </source>
</evidence>
<dbReference type="InterPro" id="IPR041700">
    <property type="entry name" value="OMP_b-brl_3"/>
</dbReference>
<dbReference type="SUPFAM" id="SSF49464">
    <property type="entry name" value="Carboxypeptidase regulatory domain-like"/>
    <property type="match status" value="1"/>
</dbReference>
<dbReference type="OrthoDB" id="905812at2"/>
<evidence type="ECO:0000256" key="1">
    <source>
        <dbReference type="ARBA" id="ARBA00004442"/>
    </source>
</evidence>
<gene>
    <name evidence="6" type="ORF">ESB13_12095</name>
</gene>
<evidence type="ECO:0000256" key="2">
    <source>
        <dbReference type="ARBA" id="ARBA00023136"/>
    </source>
</evidence>
<keyword evidence="7" id="KW-1185">Reference proteome</keyword>
<sequence length="783" mass="88410">MKKTYFKFHTVSLFLFLIAYPAFAQKAEGYLQDSSNKPVAFANVVLFGLPDSSFINGAISNEHGHFMITYAGNHTEGYLHISCMGFETIILKAKADMGRICLKSAVSSIQEVIVKGSRPVIRNINGKLLVNVSSSFLSKAGNVFDALRRSPGITVDDNNKITVFGRGVPIIFLNGRELKNPAELATLQSSDIVSFEIDRNPSAEYAAAGNAVIKITTKKAPSDAVNFQLYNEAQFAKRYRNSTGGNLNGRFGSTDFAVNYSYTANRYKNLEEAYENNFQDSYTITNRNSAVRYPSFTAHNIYGAINQAFYKKHVIGAQVTLKREDSKEKSQAAQTIARTDRATVFRDVNKSGNGKADVSTYSLNYLFKMDSARSLSLIGDYSKVSDISAEKITELNHTNSTLLNTLLDNRDKSEVYSAVADFETPVFRRITMKAGGKYAEVKRQSQRISTNIDNLENNYTDNNAINDQISAAYLKADFRVGAFTMNTGLRYERTETKVRSLQTTLVDSTYGEWFPSVSFSSRFRSSRVSSFTFGYTRKIDRPAFRELSTNVIYFDANSYAVGNPRIRPTLINNFSADLSLFRGLSLNFGHRIENSPRVLTAVPDDRNPTIIKYTFVNLDKAQYSFVNIDYSLSRKWYEGTLSTGIERPSIKVPFLGEVRKVQKLNYILKVENNFSLSDKVSVFCSYVYYSRKDDLMTHYYGRYNLSVGGNASILKDKLKISLLANDILNKSDTRWEDKYANIISGSIPDHDNTWVRLIVRYHFRNFKKTNVKRIAGEEELDRM</sequence>
<dbReference type="InterPro" id="IPR037066">
    <property type="entry name" value="Plug_dom_sf"/>
</dbReference>
<keyword evidence="3" id="KW-0998">Cell outer membrane</keyword>
<dbReference type="RefSeq" id="WP_129003618.1">
    <property type="nucleotide sequence ID" value="NZ_SDHZ01000002.1"/>
</dbReference>
<dbReference type="SUPFAM" id="SSF56935">
    <property type="entry name" value="Porins"/>
    <property type="match status" value="1"/>
</dbReference>